<sequence>MEAATRNAGKHHVLLLGAPGPTTLRAILEPATKREPDVYTVRAILEPATTPEPDVYTFDIPEYEYVEHPALSQQKIEYVEEYEYLEDKDLRKELIKLIDFFVCFVLHTNRFSFAREAQEPDEPSPFALFLVDKQFEKFEEKMNDEFQFAEDHMPKETPPVWHIYNYKAYMMQAFCKIRIKYEVRGGMKTGDDYCDHLIVPKQGNSGSAFIVNYVVSESEKDLRKDAKKCLKTMFDQRFGLELENRHPPLDDVYKIAISFCGPKAVVEYSNATIAMKLESTTRRKTDENAQNYHLTYCIWHNIDYNLVLTVFFQADPFEQLNQYEWCNKTTYRKKSDSKSNETIPKEPLNYTSFSANLIREDFAEFEKEMNMELKMVDEMKDNITSDWKNLDAFRIFMALSFCPMADSWEVSTDEDTPNGRMNHLMVPTDDNVAYKTGFILNYGLCATRAGMRKMAKRELARMVIKDLGSDLRDHVLSVRRMYRIFIAFHGPEGAVEYHGPSELRPPSYANTPSNGTTVAT</sequence>
<dbReference type="Proteomes" id="UP001152759">
    <property type="component" value="Chromosome 5"/>
</dbReference>
<gene>
    <name evidence="2" type="ORF">BEMITA_LOCUS9206</name>
</gene>
<name>A0A9P0AF96_BEMTA</name>
<proteinExistence type="predicted"/>
<feature type="region of interest" description="Disordered" evidence="1">
    <location>
        <begin position="499"/>
        <end position="520"/>
    </location>
</feature>
<reference evidence="2" key="1">
    <citation type="submission" date="2021-12" db="EMBL/GenBank/DDBJ databases">
        <authorList>
            <person name="King R."/>
        </authorList>
    </citation>
    <scope>NUCLEOTIDE SEQUENCE</scope>
</reference>
<dbReference type="AlphaFoldDB" id="A0A9P0AF96"/>
<evidence type="ECO:0000313" key="2">
    <source>
        <dbReference type="EMBL" id="CAH0390486.1"/>
    </source>
</evidence>
<protein>
    <submittedName>
        <fullName evidence="2">Uncharacterized protein</fullName>
    </submittedName>
</protein>
<evidence type="ECO:0000313" key="3">
    <source>
        <dbReference type="Proteomes" id="UP001152759"/>
    </source>
</evidence>
<dbReference type="EMBL" id="OU963866">
    <property type="protein sequence ID" value="CAH0390486.1"/>
    <property type="molecule type" value="Genomic_DNA"/>
</dbReference>
<feature type="compositionally biased region" description="Polar residues" evidence="1">
    <location>
        <begin position="508"/>
        <end position="520"/>
    </location>
</feature>
<organism evidence="2 3">
    <name type="scientific">Bemisia tabaci</name>
    <name type="common">Sweetpotato whitefly</name>
    <name type="synonym">Aleurodes tabaci</name>
    <dbReference type="NCBI Taxonomy" id="7038"/>
    <lineage>
        <taxon>Eukaryota</taxon>
        <taxon>Metazoa</taxon>
        <taxon>Ecdysozoa</taxon>
        <taxon>Arthropoda</taxon>
        <taxon>Hexapoda</taxon>
        <taxon>Insecta</taxon>
        <taxon>Pterygota</taxon>
        <taxon>Neoptera</taxon>
        <taxon>Paraneoptera</taxon>
        <taxon>Hemiptera</taxon>
        <taxon>Sternorrhyncha</taxon>
        <taxon>Aleyrodoidea</taxon>
        <taxon>Aleyrodidae</taxon>
        <taxon>Aleyrodinae</taxon>
        <taxon>Bemisia</taxon>
    </lineage>
</organism>
<accession>A0A9P0AF96</accession>
<keyword evidence="3" id="KW-1185">Reference proteome</keyword>
<evidence type="ECO:0000256" key="1">
    <source>
        <dbReference type="SAM" id="MobiDB-lite"/>
    </source>
</evidence>